<dbReference type="Proteomes" id="UP000694892">
    <property type="component" value="Chromosome 7S"/>
</dbReference>
<name>A0A974CBL6_XENLA</name>
<gene>
    <name evidence="1" type="ORF">XELAEV_18037207mg</name>
</gene>
<reference evidence="2" key="1">
    <citation type="journal article" date="2016" name="Nature">
        <title>Genome evolution in the allotetraploid frog Xenopus laevis.</title>
        <authorList>
            <person name="Session A.M."/>
            <person name="Uno Y."/>
            <person name="Kwon T."/>
            <person name="Chapman J.A."/>
            <person name="Toyoda A."/>
            <person name="Takahashi S."/>
            <person name="Fukui A."/>
            <person name="Hikosaka A."/>
            <person name="Suzuki A."/>
            <person name="Kondo M."/>
            <person name="van Heeringen S.J."/>
            <person name="Quigley I."/>
            <person name="Heinz S."/>
            <person name="Ogino H."/>
            <person name="Ochi H."/>
            <person name="Hellsten U."/>
            <person name="Lyons J.B."/>
            <person name="Simakov O."/>
            <person name="Putnam N."/>
            <person name="Stites J."/>
            <person name="Kuroki Y."/>
            <person name="Tanaka T."/>
            <person name="Michiue T."/>
            <person name="Watanabe M."/>
            <person name="Bogdanovic O."/>
            <person name="Lister R."/>
            <person name="Georgiou G."/>
            <person name="Paranjpe S.S."/>
            <person name="van Kruijsbergen I."/>
            <person name="Shu S."/>
            <person name="Carlson J."/>
            <person name="Kinoshita T."/>
            <person name="Ohta Y."/>
            <person name="Mawaribuchi S."/>
            <person name="Jenkins J."/>
            <person name="Grimwood J."/>
            <person name="Schmutz J."/>
            <person name="Mitros T."/>
            <person name="Mozaffari S.V."/>
            <person name="Suzuki Y."/>
            <person name="Haramoto Y."/>
            <person name="Yamamoto T.S."/>
            <person name="Takagi C."/>
            <person name="Heald R."/>
            <person name="Miller K."/>
            <person name="Haudenschild C."/>
            <person name="Kitzman J."/>
            <person name="Nakayama T."/>
            <person name="Izutsu Y."/>
            <person name="Robert J."/>
            <person name="Fortriede J."/>
            <person name="Burns K."/>
            <person name="Lotay V."/>
            <person name="Karimi K."/>
            <person name="Yasuoka Y."/>
            <person name="Dichmann D.S."/>
            <person name="Flajnik M.F."/>
            <person name="Houston D.W."/>
            <person name="Shendure J."/>
            <person name="DuPasquier L."/>
            <person name="Vize P.D."/>
            <person name="Zorn A.M."/>
            <person name="Ito M."/>
            <person name="Marcotte E.M."/>
            <person name="Wallingford J.B."/>
            <person name="Ito Y."/>
            <person name="Asashima M."/>
            <person name="Ueno N."/>
            <person name="Matsuda Y."/>
            <person name="Veenstra G.J."/>
            <person name="Fujiyama A."/>
            <person name="Harland R.M."/>
            <person name="Taira M."/>
            <person name="Rokhsar D.S."/>
        </authorList>
    </citation>
    <scope>NUCLEOTIDE SEQUENCE [LARGE SCALE GENOMIC DNA]</scope>
    <source>
        <strain evidence="2">J</strain>
    </source>
</reference>
<dbReference type="AlphaFoldDB" id="A0A974CBL6"/>
<proteinExistence type="predicted"/>
<evidence type="ECO:0000313" key="2">
    <source>
        <dbReference type="Proteomes" id="UP000694892"/>
    </source>
</evidence>
<accession>A0A974CBL6</accession>
<sequence length="116" mass="14006">MDVHTQEQKLNEVFSQENDETMSSLREHFNKLETLSLKEMRTWWEIASFEKYLSLKMIPRGLRIKKYPTFLTNDDECMDQWNKILSDCSLRLMALLIDKNRQTYDLLRNDISKIKK</sequence>
<dbReference type="EMBL" id="CM004479">
    <property type="protein sequence ID" value="OCT70285.1"/>
    <property type="molecule type" value="Genomic_DNA"/>
</dbReference>
<organism evidence="1 2">
    <name type="scientific">Xenopus laevis</name>
    <name type="common">African clawed frog</name>
    <dbReference type="NCBI Taxonomy" id="8355"/>
    <lineage>
        <taxon>Eukaryota</taxon>
        <taxon>Metazoa</taxon>
        <taxon>Chordata</taxon>
        <taxon>Craniata</taxon>
        <taxon>Vertebrata</taxon>
        <taxon>Euteleostomi</taxon>
        <taxon>Amphibia</taxon>
        <taxon>Batrachia</taxon>
        <taxon>Anura</taxon>
        <taxon>Pipoidea</taxon>
        <taxon>Pipidae</taxon>
        <taxon>Xenopodinae</taxon>
        <taxon>Xenopus</taxon>
        <taxon>Xenopus</taxon>
    </lineage>
</organism>
<protein>
    <submittedName>
        <fullName evidence="1">Uncharacterized protein</fullName>
    </submittedName>
</protein>
<evidence type="ECO:0000313" key="1">
    <source>
        <dbReference type="EMBL" id="OCT70285.1"/>
    </source>
</evidence>